<proteinExistence type="predicted"/>
<accession>A0A813F5S7</accession>
<dbReference type="OrthoDB" id="414837at2759"/>
<dbReference type="EMBL" id="CAJNNV010022469">
    <property type="protein sequence ID" value="CAE8608128.1"/>
    <property type="molecule type" value="Genomic_DNA"/>
</dbReference>
<evidence type="ECO:0000313" key="3">
    <source>
        <dbReference type="Proteomes" id="UP000654075"/>
    </source>
</evidence>
<evidence type="ECO:0000313" key="2">
    <source>
        <dbReference type="EMBL" id="CAE8608128.1"/>
    </source>
</evidence>
<reference evidence="2" key="1">
    <citation type="submission" date="2021-02" db="EMBL/GenBank/DDBJ databases">
        <authorList>
            <person name="Dougan E. K."/>
            <person name="Rhodes N."/>
            <person name="Thang M."/>
            <person name="Chan C."/>
        </authorList>
    </citation>
    <scope>NUCLEOTIDE SEQUENCE</scope>
</reference>
<feature type="region of interest" description="Disordered" evidence="1">
    <location>
        <begin position="1"/>
        <end position="58"/>
    </location>
</feature>
<protein>
    <submittedName>
        <fullName evidence="2">Uncharacterized protein</fullName>
    </submittedName>
</protein>
<dbReference type="Proteomes" id="UP000654075">
    <property type="component" value="Unassembled WGS sequence"/>
</dbReference>
<gene>
    <name evidence="2" type="ORF">PGLA1383_LOCUS26011</name>
</gene>
<feature type="region of interest" description="Disordered" evidence="1">
    <location>
        <begin position="95"/>
        <end position="171"/>
    </location>
</feature>
<evidence type="ECO:0000256" key="1">
    <source>
        <dbReference type="SAM" id="MobiDB-lite"/>
    </source>
</evidence>
<organism evidence="2 3">
    <name type="scientific">Polarella glacialis</name>
    <name type="common">Dinoflagellate</name>
    <dbReference type="NCBI Taxonomy" id="89957"/>
    <lineage>
        <taxon>Eukaryota</taxon>
        <taxon>Sar</taxon>
        <taxon>Alveolata</taxon>
        <taxon>Dinophyceae</taxon>
        <taxon>Suessiales</taxon>
        <taxon>Suessiaceae</taxon>
        <taxon>Polarella</taxon>
    </lineage>
</organism>
<comment type="caution">
    <text evidence="2">The sequence shown here is derived from an EMBL/GenBank/DDBJ whole genome shotgun (WGS) entry which is preliminary data.</text>
</comment>
<name>A0A813F5S7_POLGL</name>
<feature type="compositionally biased region" description="Basic and acidic residues" evidence="1">
    <location>
        <begin position="115"/>
        <end position="133"/>
    </location>
</feature>
<keyword evidence="3" id="KW-1185">Reference proteome</keyword>
<sequence length="171" mass="18432">MAAQRRVAEGKSGGGNAPPFGISPEGGAAKRAPAPQQYAERVAPVQSSSAAEGQDPATEKDLLIQQCLDQGLSDEEIYEVLEQFQNQKFLEEIDAKNGRPQAMPLRELSSQPQSAERDIDSMSLASKRERASKTSDASVASHDPEKSRQAYLASQKQAADARTKNRSSGIF</sequence>
<dbReference type="AlphaFoldDB" id="A0A813F5S7"/>